<keyword evidence="3" id="KW-1185">Reference proteome</keyword>
<name>A0ABV7HHC5_9GAMM</name>
<evidence type="ECO:0000313" key="3">
    <source>
        <dbReference type="Proteomes" id="UP001595476"/>
    </source>
</evidence>
<sequence length="241" mass="28082">MSAIDWCPQICPQTPDKPGYMVEMANDVFKHSDFDLEFEYVPWSRAIYRVKVGETDALLSPSKDEAPELRYHSEPLSYQTHCFWTLRNSGWHFDGVENLVRQPFVIYRDHSYASFFASGAVPITSDHYFELIYDERYIPRAIQLLEAKRANAFIFTANSVIFYQKRYGVQSLAIGECIKRDELWFALSPQPSDKIDGIQAHLDDYLAQYKKTERYRALLEKYDIVLPALYNETTAPAFTQQ</sequence>
<comment type="similarity">
    <text evidence="1">Belongs to the bacterial solute-binding protein 3 family.</text>
</comment>
<gene>
    <name evidence="2" type="ORF">ACFOEK_13470</name>
</gene>
<comment type="caution">
    <text evidence="2">The sequence shown here is derived from an EMBL/GenBank/DDBJ whole genome shotgun (WGS) entry which is preliminary data.</text>
</comment>
<dbReference type="EMBL" id="JBHRSZ010000005">
    <property type="protein sequence ID" value="MFC3152046.1"/>
    <property type="molecule type" value="Genomic_DNA"/>
</dbReference>
<dbReference type="Proteomes" id="UP001595476">
    <property type="component" value="Unassembled WGS sequence"/>
</dbReference>
<organism evidence="2 3">
    <name type="scientific">Litoribrevibacter euphylliae</name>
    <dbReference type="NCBI Taxonomy" id="1834034"/>
    <lineage>
        <taxon>Bacteria</taxon>
        <taxon>Pseudomonadati</taxon>
        <taxon>Pseudomonadota</taxon>
        <taxon>Gammaproteobacteria</taxon>
        <taxon>Oceanospirillales</taxon>
        <taxon>Oceanospirillaceae</taxon>
        <taxon>Litoribrevibacter</taxon>
    </lineage>
</organism>
<dbReference type="Gene3D" id="3.40.190.10">
    <property type="entry name" value="Periplasmic binding protein-like II"/>
    <property type="match status" value="2"/>
</dbReference>
<dbReference type="PANTHER" id="PTHR35936:SF25">
    <property type="entry name" value="ABC TRANSPORTER SUBSTRATE-BINDING PROTEIN"/>
    <property type="match status" value="1"/>
</dbReference>
<evidence type="ECO:0000256" key="1">
    <source>
        <dbReference type="ARBA" id="ARBA00010333"/>
    </source>
</evidence>
<protein>
    <submittedName>
        <fullName evidence="2">Substrate-binding periplasmic protein</fullName>
    </submittedName>
</protein>
<reference evidence="3" key="1">
    <citation type="journal article" date="2019" name="Int. J. Syst. Evol. Microbiol.">
        <title>The Global Catalogue of Microorganisms (GCM) 10K type strain sequencing project: providing services to taxonomists for standard genome sequencing and annotation.</title>
        <authorList>
            <consortium name="The Broad Institute Genomics Platform"/>
            <consortium name="The Broad Institute Genome Sequencing Center for Infectious Disease"/>
            <person name="Wu L."/>
            <person name="Ma J."/>
        </authorList>
    </citation>
    <scope>NUCLEOTIDE SEQUENCE [LARGE SCALE GENOMIC DNA]</scope>
    <source>
        <strain evidence="3">KCTC 52438</strain>
    </source>
</reference>
<evidence type="ECO:0000313" key="2">
    <source>
        <dbReference type="EMBL" id="MFC3152046.1"/>
    </source>
</evidence>
<proteinExistence type="inferred from homology"/>
<dbReference type="RefSeq" id="WP_386721802.1">
    <property type="nucleotide sequence ID" value="NZ_JBHRSZ010000005.1"/>
</dbReference>
<dbReference type="SUPFAM" id="SSF53850">
    <property type="entry name" value="Periplasmic binding protein-like II"/>
    <property type="match status" value="1"/>
</dbReference>
<dbReference type="PANTHER" id="PTHR35936">
    <property type="entry name" value="MEMBRANE-BOUND LYTIC MUREIN TRANSGLYCOSYLASE F"/>
    <property type="match status" value="1"/>
</dbReference>
<accession>A0ABV7HHC5</accession>